<sequence>MPDYYDEEKEKIINLAQKIPKLKFSKTLLTIILAILIVAYLSTGIFVVAPDEQGVIRRFGKFVRIESPGLNYHLPYPLETVVTPAVTQVKRIEIGFRSIVTGQITRYQEIPDEALMLTGDENIVSADAIVQYKIKDPVSYLFNIILPEETVRNAAEASLRQVIGGRKIDDALTVGKYEIQEETKKLLQDLLDSYKSGIFVVAVQLQDVNPPKEVQEAFKDVASAKEDKSKYINQAQGYENDLIPKARGEAVQMTKEAEGYKIERIKKAEGDVAKFNNILTEYKKGEYITQARLYLETMEEILPNMNKVIVDLKENQSLINLLPLGDSSILTAPSQEVTK</sequence>
<dbReference type="AlphaFoldDB" id="A0A1F5AB66"/>
<dbReference type="InterPro" id="IPR036013">
    <property type="entry name" value="Band_7/SPFH_dom_sf"/>
</dbReference>
<proteinExistence type="inferred from homology"/>
<comment type="subcellular location">
    <subcellularLocation>
        <location evidence="1">Membrane</location>
        <topology evidence="1">Single-pass membrane protein</topology>
    </subcellularLocation>
</comment>
<evidence type="ECO:0000259" key="7">
    <source>
        <dbReference type="SMART" id="SM00244"/>
    </source>
</evidence>
<dbReference type="STRING" id="1797291.A2V47_01245"/>
<feature type="domain" description="Band 7" evidence="7">
    <location>
        <begin position="43"/>
        <end position="222"/>
    </location>
</feature>
<dbReference type="CDD" id="cd03404">
    <property type="entry name" value="SPFH_HflK"/>
    <property type="match status" value="1"/>
</dbReference>
<name>A0A1F5AB66_9BACT</name>
<evidence type="ECO:0000256" key="5">
    <source>
        <dbReference type="ARBA" id="ARBA00023136"/>
    </source>
</evidence>
<evidence type="ECO:0000313" key="8">
    <source>
        <dbReference type="EMBL" id="OGD15769.1"/>
    </source>
</evidence>
<evidence type="ECO:0000256" key="4">
    <source>
        <dbReference type="ARBA" id="ARBA00022989"/>
    </source>
</evidence>
<dbReference type="PANTHER" id="PTHR43327">
    <property type="entry name" value="STOMATIN-LIKE PROTEIN 2, MITOCHONDRIAL"/>
    <property type="match status" value="1"/>
</dbReference>
<evidence type="ECO:0000256" key="6">
    <source>
        <dbReference type="RuleBase" id="RU364113"/>
    </source>
</evidence>
<keyword evidence="5 6" id="KW-0472">Membrane</keyword>
<comment type="function">
    <text evidence="6">HflC and HflK could encode or regulate a protease.</text>
</comment>
<evidence type="ECO:0000256" key="1">
    <source>
        <dbReference type="ARBA" id="ARBA00004167"/>
    </source>
</evidence>
<dbReference type="InterPro" id="IPR001107">
    <property type="entry name" value="Band_7"/>
</dbReference>
<dbReference type="SMART" id="SM00244">
    <property type="entry name" value="PHB"/>
    <property type="match status" value="1"/>
</dbReference>
<dbReference type="SUPFAM" id="SSF117892">
    <property type="entry name" value="Band 7/SPFH domain"/>
    <property type="match status" value="1"/>
</dbReference>
<keyword evidence="4 6" id="KW-1133">Transmembrane helix</keyword>
<dbReference type="Pfam" id="PF01145">
    <property type="entry name" value="Band_7"/>
    <property type="match status" value="1"/>
</dbReference>
<dbReference type="EMBL" id="MEYH01000048">
    <property type="protein sequence ID" value="OGD15769.1"/>
    <property type="molecule type" value="Genomic_DNA"/>
</dbReference>
<accession>A0A1F5AB66</accession>
<gene>
    <name evidence="8" type="ORF">A2V47_01245</name>
</gene>
<reference evidence="8 9" key="1">
    <citation type="journal article" date="2016" name="Nat. Commun.">
        <title>Thousands of microbial genomes shed light on interconnected biogeochemical processes in an aquifer system.</title>
        <authorList>
            <person name="Anantharaman K."/>
            <person name="Brown C.T."/>
            <person name="Hug L.A."/>
            <person name="Sharon I."/>
            <person name="Castelle C.J."/>
            <person name="Probst A.J."/>
            <person name="Thomas B.C."/>
            <person name="Singh A."/>
            <person name="Wilkins M.J."/>
            <person name="Karaoz U."/>
            <person name="Brodie E.L."/>
            <person name="Williams K.H."/>
            <person name="Hubbard S.S."/>
            <person name="Banfield J.F."/>
        </authorList>
    </citation>
    <scope>NUCLEOTIDE SEQUENCE [LARGE SCALE GENOMIC DNA]</scope>
</reference>
<dbReference type="InterPro" id="IPR010201">
    <property type="entry name" value="HflK"/>
</dbReference>
<comment type="similarity">
    <text evidence="2 6">Belongs to the band 7/mec-2 family. HflK subfamily.</text>
</comment>
<evidence type="ECO:0000256" key="3">
    <source>
        <dbReference type="ARBA" id="ARBA00022692"/>
    </source>
</evidence>
<keyword evidence="3 6" id="KW-0812">Transmembrane</keyword>
<dbReference type="Gene3D" id="3.30.479.30">
    <property type="entry name" value="Band 7 domain"/>
    <property type="match status" value="1"/>
</dbReference>
<evidence type="ECO:0000256" key="2">
    <source>
        <dbReference type="ARBA" id="ARBA00006971"/>
    </source>
</evidence>
<comment type="caution">
    <text evidence="8">The sequence shown here is derived from an EMBL/GenBank/DDBJ whole genome shotgun (WGS) entry which is preliminary data.</text>
</comment>
<dbReference type="NCBIfam" id="TIGR01933">
    <property type="entry name" value="hflK"/>
    <property type="match status" value="1"/>
</dbReference>
<organism evidence="8 9">
    <name type="scientific">Candidatus Sediminicultor quintus</name>
    <dbReference type="NCBI Taxonomy" id="1797291"/>
    <lineage>
        <taxon>Bacteria</taxon>
        <taxon>Pseudomonadati</taxon>
        <taxon>Atribacterota</taxon>
        <taxon>Candidatus Phoenicimicrobiia</taxon>
        <taxon>Candidatus Pheonicimicrobiales</taxon>
        <taxon>Candidatus Phoenicimicrobiaceae</taxon>
        <taxon>Candidatus Sediminicultor</taxon>
    </lineage>
</organism>
<dbReference type="InterPro" id="IPR050710">
    <property type="entry name" value="Band7/mec-2_domain"/>
</dbReference>
<dbReference type="PANTHER" id="PTHR43327:SF2">
    <property type="entry name" value="MODULATOR OF FTSH PROTEASE HFLK"/>
    <property type="match status" value="1"/>
</dbReference>
<protein>
    <recommendedName>
        <fullName evidence="6">Protein HflK</fullName>
    </recommendedName>
</protein>
<dbReference type="GO" id="GO:0016020">
    <property type="term" value="C:membrane"/>
    <property type="evidence" value="ECO:0007669"/>
    <property type="project" value="UniProtKB-SubCell"/>
</dbReference>
<evidence type="ECO:0000313" key="9">
    <source>
        <dbReference type="Proteomes" id="UP000177701"/>
    </source>
</evidence>
<dbReference type="Proteomes" id="UP000177701">
    <property type="component" value="Unassembled WGS sequence"/>
</dbReference>
<comment type="subunit">
    <text evidence="6">HflC and HflK may interact to form a multimeric complex.</text>
</comment>
<feature type="transmembrane region" description="Helical" evidence="6">
    <location>
        <begin position="28"/>
        <end position="49"/>
    </location>
</feature>